<dbReference type="SUPFAM" id="SSF53756">
    <property type="entry name" value="UDP-Glycosyltransferase/glycogen phosphorylase"/>
    <property type="match status" value="2"/>
</dbReference>
<keyword evidence="1" id="KW-0175">Coiled coil</keyword>
<evidence type="ECO:0000259" key="3">
    <source>
        <dbReference type="Pfam" id="PF00535"/>
    </source>
</evidence>
<gene>
    <name evidence="4" type="ORF">CKO31_16915</name>
</gene>
<reference evidence="4 5" key="1">
    <citation type="journal article" date="2020" name="Microorganisms">
        <title>Osmotic Adaptation and Compatible Solute Biosynthesis of Phototrophic Bacteria as Revealed from Genome Analyses.</title>
        <authorList>
            <person name="Imhoff J.F."/>
            <person name="Rahn T."/>
            <person name="Kunzel S."/>
            <person name="Keller A."/>
            <person name="Neulinger S.C."/>
        </authorList>
    </citation>
    <scope>NUCLEOTIDE SEQUENCE [LARGE SCALE GENOMIC DNA]</scope>
    <source>
        <strain evidence="4 5">DSM 6210</strain>
    </source>
</reference>
<comment type="caution">
    <text evidence="4">The sequence shown here is derived from an EMBL/GenBank/DDBJ whole genome shotgun (WGS) entry which is preliminary data.</text>
</comment>
<dbReference type="SUPFAM" id="SSF53448">
    <property type="entry name" value="Nucleotide-diphospho-sugar transferases"/>
    <property type="match status" value="2"/>
</dbReference>
<keyword evidence="5" id="KW-1185">Reference proteome</keyword>
<feature type="region of interest" description="Disordered" evidence="2">
    <location>
        <begin position="910"/>
        <end position="933"/>
    </location>
</feature>
<dbReference type="SUPFAM" id="SSF53335">
    <property type="entry name" value="S-adenosyl-L-methionine-dependent methyltransferases"/>
    <property type="match status" value="1"/>
</dbReference>
<dbReference type="CDD" id="cd02440">
    <property type="entry name" value="AdoMet_MTases"/>
    <property type="match status" value="1"/>
</dbReference>
<dbReference type="Pfam" id="PF13692">
    <property type="entry name" value="Glyco_trans_1_4"/>
    <property type="match status" value="1"/>
</dbReference>
<dbReference type="Gene3D" id="3.90.550.10">
    <property type="entry name" value="Spore Coat Polysaccharide Biosynthesis Protein SpsA, Chain A"/>
    <property type="match status" value="2"/>
</dbReference>
<sequence>MSHQYHRAFDPKGNDSLAKLARLVRPGSEVLDVGAGPGVLAAYLHDERACLVDGIEMDAASAAHGVSVFRSLWVADLEHDDPAALVGQARYDAIVCADILEHLRAPEQLLLRLKPLLKADGVLLLSVPNVAHAGLIAELIQGELRYRDEGLLDRTHIRFFTRSSLRGMLADCGLRSYSFDTVKLTVEQSEFASDRVDALAPELRGALLEADDALTYQFIVSCAPEERSSAGATSCGTVLPNEQPVEVIVPVYAGLAETQLCLKSVLASSAAAAFELVVVDDCGPDASLREWLRELAGEGRITLLENDRNLGFVASVNRGMRLHPERDIVLLNSDTEVANDWLDRLRAAAYGAADIGTVTPFANAGATICAYPLFCRDNLLPEGWTVAALDALMREVNSGAGVDLPTAVGFCTYIRRDCLDAVGIFDEAAFGRGYGEEADFSMRAHYQGWRHRLAADVFIGHCGGVSFGAEKDALVATAQRPLRERHPAYELMVAEHIERDPARALRARVDWQRLARSPRRRLLFISHALGGGVERHLRELAQWLEPKAEVLVLRPDGDGAVSLSWQRGSEAAELAFHRDTDYRRLRDLLKALRIERAHMHHGAGIEDMTGRLLRDLAAPYDVTVHDFRPVCPRINLIDSDGRFCDQPAEGVCTACLARDMDAASRDIRGWRAGQHGWLAGAERVLAPSRDTAQRLTRVWPELDVLVAHHDQLPERVSYPAPAPRRWHPDAPLRVVVLGQLSDAKGRGVLAAAARDAAARGLRLELHLIGHPLGPLPTLEEAPLVVHGAYNEAELPGRLRNLAPHLAWFPARWPETWSYTLTTCMQAGLPVAAPMLGAFPERLASWRWSLLLPPGLDAPDVNDALIHFAERHLSTLEPPPLPSAEPGLIPPFDYRRAYLVPQERPPLVAEGGLDPELLADPSPPQRPFALTQSSGQPLADQLVRLREENYRLHGGIADRDKLISKQLGDAGESWKELVGHRMATAQLQDRLDQERQQAGALRQDLQQQLADTNRRLAEVAAALHARDDEIDTVYHSLSWRLTRPVRGAGRAARASRRNLLSTVQDAWHRVPLSGRLRYRAKSLIFRGLRPLLSGSTPYQAWLEQTRWIEQGKRAAAGPTSAPPEPVVEDLRIAGGPADDPLVTVVIPVHNKLNYTLACLDSIAKALPGVATEVLVVDDCSSDETEAHLADREDIRYRRNAENLGFVGSCNRGGQEARGRYLFFLNNDTLVLPGWLDHLVATFDAHRGVGLVGSKLIYADGRLQEAGGVIWADGSGWNWGRLSDPAAPEFNFVRDVDYCSGAALMIPRALFQELGGFDARYAPAYYEDTDLAFMVRARGLRTLYQPLSQVVHYEGVSAGTDLGSGMKSYQVRNRDIFVDKWRHVLADHGDPELRPPRLSADRRPIARMLLIDDCTPTPDQDSGSVDMLNYLRMLIDFGYRITFIPKTNLLHYGAYTTALQALGVECLFHPYIESVDEVIRERGSELDVVMLVRARTAFDCIDKVRAACPRARIIFNTVDLHFLRERRRAELETGTPTSREAEDMERIERYVMDRADTTIVISSAERDLLVREAPSVRVRVIPLLREIPGRSKGFEERSGLVFVGGFRHPPNVDAVQWLCSEIWPLIRRELPGAELSIIGSHMVPEVEALAGNGVRVLGFVEDIAPVFAKARLSVAPLRYGAGQKGKVVTSLAYGVPCVLTTIAAEGLGLEDASGALIADGPSAFAEAVIRLYHDADLWMRLSDGGLALVDREFSVASNRKRLADLLMELDLPVADRPVDAPLGAPAGSAASTARG</sequence>
<name>A0ABS1CKD3_9GAMM</name>
<dbReference type="PANTHER" id="PTHR43179:SF7">
    <property type="entry name" value="RHAMNOSYLTRANSFERASE WBBL"/>
    <property type="match status" value="1"/>
</dbReference>
<dbReference type="Gene3D" id="3.40.50.2000">
    <property type="entry name" value="Glycogen Phosphorylase B"/>
    <property type="match status" value="3"/>
</dbReference>
<dbReference type="CDD" id="cd04186">
    <property type="entry name" value="GT_2_like_c"/>
    <property type="match status" value="1"/>
</dbReference>
<dbReference type="InterPro" id="IPR029063">
    <property type="entry name" value="SAM-dependent_MTases_sf"/>
</dbReference>
<feature type="coiled-coil region" evidence="1">
    <location>
        <begin position="983"/>
        <end position="1021"/>
    </location>
</feature>
<feature type="domain" description="Glycosyltransferase 2-like" evidence="3">
    <location>
        <begin position="247"/>
        <end position="350"/>
    </location>
</feature>
<evidence type="ECO:0000313" key="4">
    <source>
        <dbReference type="EMBL" id="MBK1632388.1"/>
    </source>
</evidence>
<accession>A0ABS1CKD3</accession>
<dbReference type="CDD" id="cd03801">
    <property type="entry name" value="GT4_PimA-like"/>
    <property type="match status" value="1"/>
</dbReference>
<dbReference type="Gene3D" id="3.40.50.150">
    <property type="entry name" value="Vaccinia Virus protein VP39"/>
    <property type="match status" value="1"/>
</dbReference>
<dbReference type="InterPro" id="IPR001173">
    <property type="entry name" value="Glyco_trans_2-like"/>
</dbReference>
<dbReference type="RefSeq" id="WP_200239921.1">
    <property type="nucleotide sequence ID" value="NZ_NRRV01000046.1"/>
</dbReference>
<feature type="domain" description="Glycosyltransferase 2-like" evidence="3">
    <location>
        <begin position="1142"/>
        <end position="1262"/>
    </location>
</feature>
<evidence type="ECO:0000313" key="5">
    <source>
        <dbReference type="Proteomes" id="UP000748752"/>
    </source>
</evidence>
<dbReference type="Pfam" id="PF00535">
    <property type="entry name" value="Glycos_transf_2"/>
    <property type="match status" value="2"/>
</dbReference>
<protein>
    <recommendedName>
        <fullName evidence="3">Glycosyltransferase 2-like domain-containing protein</fullName>
    </recommendedName>
</protein>
<evidence type="ECO:0000256" key="1">
    <source>
        <dbReference type="SAM" id="Coils"/>
    </source>
</evidence>
<proteinExistence type="predicted"/>
<dbReference type="Pfam" id="PF13489">
    <property type="entry name" value="Methyltransf_23"/>
    <property type="match status" value="1"/>
</dbReference>
<organism evidence="4 5">
    <name type="scientific">Thiohalocapsa halophila</name>
    <dbReference type="NCBI Taxonomy" id="69359"/>
    <lineage>
        <taxon>Bacteria</taxon>
        <taxon>Pseudomonadati</taxon>
        <taxon>Pseudomonadota</taxon>
        <taxon>Gammaproteobacteria</taxon>
        <taxon>Chromatiales</taxon>
        <taxon>Chromatiaceae</taxon>
        <taxon>Thiohalocapsa</taxon>
    </lineage>
</organism>
<dbReference type="Proteomes" id="UP000748752">
    <property type="component" value="Unassembled WGS sequence"/>
</dbReference>
<dbReference type="InterPro" id="IPR029044">
    <property type="entry name" value="Nucleotide-diphossugar_trans"/>
</dbReference>
<dbReference type="PANTHER" id="PTHR43179">
    <property type="entry name" value="RHAMNOSYLTRANSFERASE WBBL"/>
    <property type="match status" value="1"/>
</dbReference>
<evidence type="ECO:0000256" key="2">
    <source>
        <dbReference type="SAM" id="MobiDB-lite"/>
    </source>
</evidence>
<dbReference type="EMBL" id="NRRV01000046">
    <property type="protein sequence ID" value="MBK1632388.1"/>
    <property type="molecule type" value="Genomic_DNA"/>
</dbReference>